<dbReference type="EMBL" id="JAPDFR010000001">
    <property type="protein sequence ID" value="KAK0391789.1"/>
    <property type="molecule type" value="Genomic_DNA"/>
</dbReference>
<feature type="transmembrane region" description="Helical" evidence="8">
    <location>
        <begin position="547"/>
        <end position="571"/>
    </location>
</feature>
<sequence length="1038" mass="116574">MGNVISINQDDDKRKGSARDGSDGEGTLSAANGNKSSSLSKLGATFIPISIYVVVCLLIFITLRRKLKRVYAPRTFRSLRAPQIPSPELPDGWFNWIVPFFRTPDTFVLNHGSLDGFFFLRYLRVLRNISIAGMIITWPILFPINATGGGGYSQLEAISLSNVVGTNRLFAHAVVAWVFFGFVLFTIVRESIYFVNLRQAYLSSPYYADRLSSRTVLLTSVPKKYLDEGRLRRLYGSSVRRIWIPKTSKDLANAVKEREQTAERLEKAEIALIKKANVARLKDARRRETSKSKQHSSTEAIAPEKDKRALEDAETEISGRGQSPVLELELPILPLSPSFSDSGSSARSAPSSPLHSNAQEDEMPGDIEDTTYQHPYGYSSTLPDVRGSVAAQWIGAEQRPTHRPLGNFGRKVDTIRWTRNRLQELNKQIYKMRRAIKRDDDQKIPAAFIEFDTQESAQAAHQVLAHHRPLQMSPRHIGIRPDEVVWSTLYIPWWQRGIRRFAMLSLIAAAIVFWSIPSAFVGMLSSIDFLAQTFTFLEFILKLPKPILGFIQGFLPALMLSLFMSLVPSMLRVCARTAGVVSQCKVELFTQTAYFGFQVVQVFLVTTLTSAASSAIVGVLQQPMTAPNVLAKSMPQASNFYISYILIQCLANGGTAIVHPFDLLRHLIIPKISDLPRTHYRVWRGLVRPYWGREFPVFSNMGVIAIAYSCLAPLVLLFSAGGMAFMHTVWKYNLLYVCDSDLDSRGLFYPRALLHILVGLYITVVCMVGVFGLKTAYGPMALMVLFLVVTGLVHISLNEALSPHLTSLPQTLTLEEQIQEEERAKREREEADRVDGRAEEEGAAAAYYDLDEDFGEDEGYETPPSEDDEDDHQVTGTRAVEGSSSVKATITAFVTDRFRSSAKETADSTGFTKWFNDIKIWSGMDPHASAPSAFAKWLHPETYEDFIALRKMLPHEDHLPDIVYCEEDRRFRDYLPPEMTAPKPTIWIPEDEGRVSRQEVAHTRKLASISDVGARLDNQGRVIIDLNKAPYKEPNILL</sequence>
<feature type="compositionally biased region" description="Polar residues" evidence="7">
    <location>
        <begin position="370"/>
        <end position="379"/>
    </location>
</feature>
<feature type="compositionally biased region" description="Acidic residues" evidence="7">
    <location>
        <begin position="359"/>
        <end position="369"/>
    </location>
</feature>
<dbReference type="Pfam" id="PF02714">
    <property type="entry name" value="RSN1_7TM"/>
    <property type="match status" value="1"/>
</dbReference>
<dbReference type="InterPro" id="IPR045122">
    <property type="entry name" value="Csc1-like"/>
</dbReference>
<comment type="similarity">
    <text evidence="2">Belongs to the CSC1 (TC 1.A.17) family.</text>
</comment>
<dbReference type="GO" id="GO:0005227">
    <property type="term" value="F:calcium-activated cation channel activity"/>
    <property type="evidence" value="ECO:0007669"/>
    <property type="project" value="InterPro"/>
</dbReference>
<feature type="compositionally biased region" description="Low complexity" evidence="7">
    <location>
        <begin position="337"/>
        <end position="356"/>
    </location>
</feature>
<feature type="domain" description="CSC1/OSCA1-like N-terminal transmembrane" evidence="11">
    <location>
        <begin position="42"/>
        <end position="190"/>
    </location>
</feature>
<evidence type="ECO:0000256" key="5">
    <source>
        <dbReference type="ARBA" id="ARBA00022989"/>
    </source>
</evidence>
<feature type="compositionally biased region" description="Basic and acidic residues" evidence="7">
    <location>
        <begin position="820"/>
        <end position="839"/>
    </location>
</feature>
<dbReference type="Pfam" id="PF12621">
    <property type="entry name" value="PHM7_ext"/>
    <property type="match status" value="1"/>
</dbReference>
<dbReference type="InterPro" id="IPR032880">
    <property type="entry name" value="CSC1/OSCA1-like_N"/>
</dbReference>
<evidence type="ECO:0000256" key="2">
    <source>
        <dbReference type="ARBA" id="ARBA00007779"/>
    </source>
</evidence>
<feature type="transmembrane region" description="Helical" evidence="8">
    <location>
        <begin position="42"/>
        <end position="63"/>
    </location>
</feature>
<evidence type="ECO:0000313" key="14">
    <source>
        <dbReference type="Proteomes" id="UP001175261"/>
    </source>
</evidence>
<dbReference type="InterPro" id="IPR003864">
    <property type="entry name" value="CSC1/OSCA1-like_7TM"/>
</dbReference>
<keyword evidence="6 8" id="KW-0472">Membrane</keyword>
<feature type="region of interest" description="Disordered" evidence="7">
    <location>
        <begin position="854"/>
        <end position="881"/>
    </location>
</feature>
<feature type="transmembrane region" description="Helical" evidence="8">
    <location>
        <begin position="640"/>
        <end position="661"/>
    </location>
</feature>
<evidence type="ECO:0000256" key="7">
    <source>
        <dbReference type="SAM" id="MobiDB-lite"/>
    </source>
</evidence>
<gene>
    <name evidence="13" type="ORF">NLU13_1288</name>
</gene>
<dbReference type="InterPro" id="IPR027815">
    <property type="entry name" value="CSC1/OSCA1-like_cyt"/>
</dbReference>
<dbReference type="Pfam" id="PF14703">
    <property type="entry name" value="PHM7_cyt"/>
    <property type="match status" value="1"/>
</dbReference>
<feature type="domain" description="CSC1/OSCA1-like 7TM region" evidence="9">
    <location>
        <begin position="499"/>
        <end position="771"/>
    </location>
</feature>
<accession>A0AA39LCC0</accession>
<comment type="caution">
    <text evidence="13">The sequence shown here is derived from an EMBL/GenBank/DDBJ whole genome shotgun (WGS) entry which is preliminary data.</text>
</comment>
<feature type="domain" description="10TM putative phosphate transporter extracellular tail" evidence="10">
    <location>
        <begin position="937"/>
        <end position="1027"/>
    </location>
</feature>
<evidence type="ECO:0000259" key="11">
    <source>
        <dbReference type="Pfam" id="PF13967"/>
    </source>
</evidence>
<feature type="compositionally biased region" description="Basic and acidic residues" evidence="7">
    <location>
        <begin position="10"/>
        <end position="22"/>
    </location>
</feature>
<feature type="transmembrane region" description="Helical" evidence="8">
    <location>
        <begin position="129"/>
        <end position="149"/>
    </location>
</feature>
<name>A0AA39LCC0_SARSR</name>
<evidence type="ECO:0000256" key="1">
    <source>
        <dbReference type="ARBA" id="ARBA00004141"/>
    </source>
</evidence>
<evidence type="ECO:0000259" key="12">
    <source>
        <dbReference type="Pfam" id="PF14703"/>
    </source>
</evidence>
<feature type="compositionally biased region" description="Acidic residues" evidence="7">
    <location>
        <begin position="854"/>
        <end position="871"/>
    </location>
</feature>
<feature type="compositionally biased region" description="Basic and acidic residues" evidence="7">
    <location>
        <begin position="302"/>
        <end position="311"/>
    </location>
</feature>
<keyword evidence="14" id="KW-1185">Reference proteome</keyword>
<keyword evidence="5 8" id="KW-1133">Transmembrane helix</keyword>
<dbReference type="PANTHER" id="PTHR13018">
    <property type="entry name" value="PROBABLE MEMBRANE PROTEIN DUF221-RELATED"/>
    <property type="match status" value="1"/>
</dbReference>
<keyword evidence="3" id="KW-0813">Transport</keyword>
<dbReference type="Pfam" id="PF13967">
    <property type="entry name" value="RSN1_TM"/>
    <property type="match status" value="1"/>
</dbReference>
<feature type="transmembrane region" description="Helical" evidence="8">
    <location>
        <begin position="501"/>
        <end position="527"/>
    </location>
</feature>
<feature type="domain" description="CSC1/OSCA1-like cytosolic" evidence="12">
    <location>
        <begin position="213"/>
        <end position="487"/>
    </location>
</feature>
<feature type="region of interest" description="Disordered" evidence="7">
    <location>
        <begin position="283"/>
        <end position="323"/>
    </location>
</feature>
<reference evidence="13" key="1">
    <citation type="submission" date="2022-10" db="EMBL/GenBank/DDBJ databases">
        <title>Determination and structural analysis of whole genome sequence of Sarocladium strictum F4-1.</title>
        <authorList>
            <person name="Hu L."/>
            <person name="Jiang Y."/>
        </authorList>
    </citation>
    <scope>NUCLEOTIDE SEQUENCE</scope>
    <source>
        <strain evidence="13">F4-1</strain>
    </source>
</reference>
<feature type="transmembrane region" description="Helical" evidence="8">
    <location>
        <begin position="592"/>
        <end position="620"/>
    </location>
</feature>
<keyword evidence="4 8" id="KW-0812">Transmembrane</keyword>
<dbReference type="Proteomes" id="UP001175261">
    <property type="component" value="Unassembled WGS sequence"/>
</dbReference>
<dbReference type="PANTHER" id="PTHR13018:SF53">
    <property type="entry name" value="DUF221 DOMAIN PROTEIN"/>
    <property type="match status" value="1"/>
</dbReference>
<evidence type="ECO:0000256" key="3">
    <source>
        <dbReference type="ARBA" id="ARBA00022448"/>
    </source>
</evidence>
<dbReference type="AlphaFoldDB" id="A0AA39LCC0"/>
<organism evidence="13 14">
    <name type="scientific">Sarocladium strictum</name>
    <name type="common">Black bundle disease fungus</name>
    <name type="synonym">Acremonium strictum</name>
    <dbReference type="NCBI Taxonomy" id="5046"/>
    <lineage>
        <taxon>Eukaryota</taxon>
        <taxon>Fungi</taxon>
        <taxon>Dikarya</taxon>
        <taxon>Ascomycota</taxon>
        <taxon>Pezizomycotina</taxon>
        <taxon>Sordariomycetes</taxon>
        <taxon>Hypocreomycetidae</taxon>
        <taxon>Hypocreales</taxon>
        <taxon>Sarocladiaceae</taxon>
        <taxon>Sarocladium</taxon>
    </lineage>
</organism>
<protein>
    <submittedName>
        <fullName evidence="13">Uncharacterized protein</fullName>
    </submittedName>
</protein>
<evidence type="ECO:0000256" key="8">
    <source>
        <dbReference type="SAM" id="Phobius"/>
    </source>
</evidence>
<dbReference type="InterPro" id="IPR022257">
    <property type="entry name" value="PHM7_ext"/>
</dbReference>
<evidence type="ECO:0000313" key="13">
    <source>
        <dbReference type="EMBL" id="KAK0391789.1"/>
    </source>
</evidence>
<dbReference type="GO" id="GO:0005886">
    <property type="term" value="C:plasma membrane"/>
    <property type="evidence" value="ECO:0007669"/>
    <property type="project" value="TreeGrafter"/>
</dbReference>
<comment type="subcellular location">
    <subcellularLocation>
        <location evidence="1">Membrane</location>
        <topology evidence="1">Multi-pass membrane protein</topology>
    </subcellularLocation>
</comment>
<feature type="transmembrane region" description="Helical" evidence="8">
    <location>
        <begin position="752"/>
        <end position="773"/>
    </location>
</feature>
<evidence type="ECO:0000259" key="10">
    <source>
        <dbReference type="Pfam" id="PF12621"/>
    </source>
</evidence>
<evidence type="ECO:0000256" key="4">
    <source>
        <dbReference type="ARBA" id="ARBA00022692"/>
    </source>
</evidence>
<feature type="region of interest" description="Disordered" evidence="7">
    <location>
        <begin position="337"/>
        <end position="379"/>
    </location>
</feature>
<proteinExistence type="inferred from homology"/>
<feature type="transmembrane region" description="Helical" evidence="8">
    <location>
        <begin position="169"/>
        <end position="188"/>
    </location>
</feature>
<feature type="region of interest" description="Disordered" evidence="7">
    <location>
        <begin position="1"/>
        <end position="36"/>
    </location>
</feature>
<feature type="transmembrane region" description="Helical" evidence="8">
    <location>
        <begin position="780"/>
        <end position="797"/>
    </location>
</feature>
<evidence type="ECO:0000259" key="9">
    <source>
        <dbReference type="Pfam" id="PF02714"/>
    </source>
</evidence>
<feature type="region of interest" description="Disordered" evidence="7">
    <location>
        <begin position="819"/>
        <end position="839"/>
    </location>
</feature>
<evidence type="ECO:0000256" key="6">
    <source>
        <dbReference type="ARBA" id="ARBA00023136"/>
    </source>
</evidence>
<feature type="transmembrane region" description="Helical" evidence="8">
    <location>
        <begin position="703"/>
        <end position="726"/>
    </location>
</feature>